<reference evidence="6 7" key="1">
    <citation type="submission" date="2016-10" db="EMBL/GenBank/DDBJ databases">
        <authorList>
            <person name="de Groot N.N."/>
        </authorList>
    </citation>
    <scope>NUCLEOTIDE SEQUENCE [LARGE SCALE GENOMIC DNA]</scope>
    <source>
        <strain evidence="6 7">CGMCC 1.5012</strain>
    </source>
</reference>
<dbReference type="STRING" id="258515.SAMN05192585_10114"/>
<evidence type="ECO:0000313" key="7">
    <source>
        <dbReference type="Proteomes" id="UP000199182"/>
    </source>
</evidence>
<protein>
    <submittedName>
        <fullName evidence="6">Transcriptional regulator, TetR family</fullName>
    </submittedName>
</protein>
<evidence type="ECO:0000256" key="2">
    <source>
        <dbReference type="ARBA" id="ARBA00023125"/>
    </source>
</evidence>
<accession>A0A1G9TYU1</accession>
<evidence type="ECO:0000256" key="3">
    <source>
        <dbReference type="ARBA" id="ARBA00023163"/>
    </source>
</evidence>
<dbReference type="InterPro" id="IPR001647">
    <property type="entry name" value="HTH_TetR"/>
</dbReference>
<dbReference type="PANTHER" id="PTHR43479">
    <property type="entry name" value="ACREF/ENVCD OPERON REPRESSOR-RELATED"/>
    <property type="match status" value="1"/>
</dbReference>
<dbReference type="Proteomes" id="UP000199182">
    <property type="component" value="Unassembled WGS sequence"/>
</dbReference>
<dbReference type="AlphaFoldDB" id="A0A1G9TYU1"/>
<dbReference type="GO" id="GO:0003677">
    <property type="term" value="F:DNA binding"/>
    <property type="evidence" value="ECO:0007669"/>
    <property type="project" value="UniProtKB-UniRule"/>
</dbReference>
<dbReference type="InterPro" id="IPR009057">
    <property type="entry name" value="Homeodomain-like_sf"/>
</dbReference>
<dbReference type="SUPFAM" id="SSF46689">
    <property type="entry name" value="Homeodomain-like"/>
    <property type="match status" value="1"/>
</dbReference>
<organism evidence="6 7">
    <name type="scientific">Acetanaerobacterium elongatum</name>
    <dbReference type="NCBI Taxonomy" id="258515"/>
    <lineage>
        <taxon>Bacteria</taxon>
        <taxon>Bacillati</taxon>
        <taxon>Bacillota</taxon>
        <taxon>Clostridia</taxon>
        <taxon>Eubacteriales</taxon>
        <taxon>Oscillospiraceae</taxon>
        <taxon>Acetanaerobacterium</taxon>
    </lineage>
</organism>
<name>A0A1G9TYU1_9FIRM</name>
<dbReference type="Pfam" id="PF00440">
    <property type="entry name" value="TetR_N"/>
    <property type="match status" value="1"/>
</dbReference>
<proteinExistence type="predicted"/>
<keyword evidence="3" id="KW-0804">Transcription</keyword>
<keyword evidence="2 4" id="KW-0238">DNA-binding</keyword>
<dbReference type="PRINTS" id="PR00455">
    <property type="entry name" value="HTHTETR"/>
</dbReference>
<evidence type="ECO:0000256" key="4">
    <source>
        <dbReference type="PROSITE-ProRule" id="PRU00335"/>
    </source>
</evidence>
<dbReference type="InterPro" id="IPR050624">
    <property type="entry name" value="HTH-type_Tx_Regulator"/>
</dbReference>
<dbReference type="EMBL" id="FNID01000001">
    <property type="protein sequence ID" value="SDM52425.1"/>
    <property type="molecule type" value="Genomic_DNA"/>
</dbReference>
<dbReference type="PANTHER" id="PTHR43479:SF11">
    <property type="entry name" value="ACREF_ENVCD OPERON REPRESSOR-RELATED"/>
    <property type="match status" value="1"/>
</dbReference>
<dbReference type="FunFam" id="1.10.10.60:FF:000141">
    <property type="entry name" value="TetR family transcriptional regulator"/>
    <property type="match status" value="1"/>
</dbReference>
<sequence>MNRENRKQNIAALHRQNILSAAERLFIEKGYNNTTMDDISHAAEYSKRTVYSYFESKYEIHCRIVLQGITLLKEYIEQGANASDEFLGQYYGICTKLLQFYSDHPFYFDAVIQFQTSPLKEEHPPQVVIDIYNKGEETNALLEQAFKNWQRQGVLRPDIRIKEAIFVYWSSLTALIHLVQQKEIYIEKAMGITGENFLNYSFNLLLGAILKTDINLDEYSKRQGLAEH</sequence>
<keyword evidence="7" id="KW-1185">Reference proteome</keyword>
<dbReference type="OrthoDB" id="9812484at2"/>
<dbReference type="Gene3D" id="1.10.357.10">
    <property type="entry name" value="Tetracycline Repressor, domain 2"/>
    <property type="match status" value="1"/>
</dbReference>
<dbReference type="GO" id="GO:0045892">
    <property type="term" value="P:negative regulation of DNA-templated transcription"/>
    <property type="evidence" value="ECO:0007669"/>
    <property type="project" value="UniProtKB-ARBA"/>
</dbReference>
<feature type="domain" description="HTH tetR-type" evidence="5">
    <location>
        <begin position="12"/>
        <end position="72"/>
    </location>
</feature>
<evidence type="ECO:0000256" key="1">
    <source>
        <dbReference type="ARBA" id="ARBA00023015"/>
    </source>
</evidence>
<dbReference type="PROSITE" id="PS50977">
    <property type="entry name" value="HTH_TETR_2"/>
    <property type="match status" value="1"/>
</dbReference>
<gene>
    <name evidence="6" type="ORF">SAMN05192585_10114</name>
</gene>
<feature type="DNA-binding region" description="H-T-H motif" evidence="4">
    <location>
        <begin position="35"/>
        <end position="54"/>
    </location>
</feature>
<keyword evidence="1" id="KW-0805">Transcription regulation</keyword>
<dbReference type="RefSeq" id="WP_092637221.1">
    <property type="nucleotide sequence ID" value="NZ_FNID01000001.1"/>
</dbReference>
<evidence type="ECO:0000313" key="6">
    <source>
        <dbReference type="EMBL" id="SDM52425.1"/>
    </source>
</evidence>
<evidence type="ECO:0000259" key="5">
    <source>
        <dbReference type="PROSITE" id="PS50977"/>
    </source>
</evidence>